<proteinExistence type="predicted"/>
<dbReference type="Gene3D" id="2.120.10.30">
    <property type="entry name" value="TolB, C-terminal domain"/>
    <property type="match status" value="1"/>
</dbReference>
<dbReference type="SUPFAM" id="SSF63829">
    <property type="entry name" value="Calcium-dependent phosphotriesterase"/>
    <property type="match status" value="1"/>
</dbReference>
<reference evidence="2 3" key="1">
    <citation type="submission" date="2020-01" db="EMBL/GenBank/DDBJ databases">
        <title>Genome analysis.</title>
        <authorList>
            <person name="Wu S."/>
            <person name="Wang G."/>
        </authorList>
    </citation>
    <scope>NUCLEOTIDE SEQUENCE [LARGE SCALE GENOMIC DNA]</scope>
    <source>
        <strain evidence="2 3">SYL130</strain>
    </source>
</reference>
<evidence type="ECO:0000256" key="1">
    <source>
        <dbReference type="SAM" id="SignalP"/>
    </source>
</evidence>
<protein>
    <submittedName>
        <fullName evidence="2">ATP/GTP-binding protein</fullName>
    </submittedName>
</protein>
<accession>A0ABW9ZTA9</accession>
<keyword evidence="3" id="KW-1185">Reference proteome</keyword>
<gene>
    <name evidence="2" type="ORF">GWC95_10580</name>
</gene>
<keyword evidence="1" id="KW-0732">Signal</keyword>
<feature type="chain" id="PRO_5047464874" evidence="1">
    <location>
        <begin position="21"/>
        <end position="276"/>
    </location>
</feature>
<dbReference type="Proteomes" id="UP000753802">
    <property type="component" value="Unassembled WGS sequence"/>
</dbReference>
<organism evidence="2 3">
    <name type="scientific">Sediminibacterium roseum</name>
    <dbReference type="NCBI Taxonomy" id="1978412"/>
    <lineage>
        <taxon>Bacteria</taxon>
        <taxon>Pseudomonadati</taxon>
        <taxon>Bacteroidota</taxon>
        <taxon>Chitinophagia</taxon>
        <taxon>Chitinophagales</taxon>
        <taxon>Chitinophagaceae</taxon>
        <taxon>Sediminibacterium</taxon>
    </lineage>
</organism>
<comment type="caution">
    <text evidence="2">The sequence shown here is derived from an EMBL/GenBank/DDBJ whole genome shotgun (WGS) entry which is preliminary data.</text>
</comment>
<dbReference type="InterPro" id="IPR011042">
    <property type="entry name" value="6-blade_b-propeller_TolB-like"/>
</dbReference>
<evidence type="ECO:0000313" key="3">
    <source>
        <dbReference type="Proteomes" id="UP000753802"/>
    </source>
</evidence>
<name>A0ABW9ZTA9_9BACT</name>
<dbReference type="RefSeq" id="WP_161818670.1">
    <property type="nucleotide sequence ID" value="NZ_JAACJS010000012.1"/>
</dbReference>
<evidence type="ECO:0000313" key="2">
    <source>
        <dbReference type="EMBL" id="NCI50369.1"/>
    </source>
</evidence>
<dbReference type="EMBL" id="JAACJS010000012">
    <property type="protein sequence ID" value="NCI50369.1"/>
    <property type="molecule type" value="Genomic_DNA"/>
</dbReference>
<sequence>MKYIITLLAIALVTTAPSMAQSHSLARIWQTEPLLKTPESVLFDEKAQLLYVSNIDGAPDGKDGQGSIGKVGLDGKIIEVEWVKGLNAPKGMGIYKGKMYVADLTEVVVIDIAKAQIEKKIPVAGSVFLNDITIDKKGIVYVSDTRINKVYGIENGNVFTLLQGLQGPNGLLAVGKELYVLDKGSLLRMTESRNLDKLAEGMDPSTDGIEMVKTNEYIVSCWSGIIYYVEANGNKTTLLDTRKESVNTADIGYDAKKKILYVPTFFKNHIAAYQLK</sequence>
<feature type="signal peptide" evidence="1">
    <location>
        <begin position="1"/>
        <end position="20"/>
    </location>
</feature>